<dbReference type="GeneID" id="14923767"/>
<keyword evidence="6" id="KW-1185">Reference proteome</keyword>
<dbReference type="PROSITE" id="PS50088">
    <property type="entry name" value="ANK_REPEAT"/>
    <property type="match status" value="5"/>
</dbReference>
<dbReference type="RefSeq" id="XP_004351583.1">
    <property type="nucleotide sequence ID" value="XM_004351531.1"/>
</dbReference>
<evidence type="ECO:0000256" key="4">
    <source>
        <dbReference type="SAM" id="MobiDB-lite"/>
    </source>
</evidence>
<feature type="compositionally biased region" description="Basic and acidic residues" evidence="4">
    <location>
        <begin position="1049"/>
        <end position="1067"/>
    </location>
</feature>
<feature type="region of interest" description="Disordered" evidence="4">
    <location>
        <begin position="994"/>
        <end position="1077"/>
    </location>
</feature>
<gene>
    <name evidence="5" type="ORF">ACA1_149960</name>
</gene>
<feature type="compositionally biased region" description="Low complexity" evidence="4">
    <location>
        <begin position="801"/>
        <end position="812"/>
    </location>
</feature>
<evidence type="ECO:0000256" key="2">
    <source>
        <dbReference type="ARBA" id="ARBA00023043"/>
    </source>
</evidence>
<dbReference type="PROSITE" id="PS50297">
    <property type="entry name" value="ANK_REP_REGION"/>
    <property type="match status" value="3"/>
</dbReference>
<dbReference type="SUPFAM" id="SSF48403">
    <property type="entry name" value="Ankyrin repeat"/>
    <property type="match status" value="2"/>
</dbReference>
<feature type="compositionally biased region" description="Acidic residues" evidence="4">
    <location>
        <begin position="1339"/>
        <end position="1353"/>
    </location>
</feature>
<evidence type="ECO:0000256" key="3">
    <source>
        <dbReference type="PROSITE-ProRule" id="PRU00023"/>
    </source>
</evidence>
<accession>L8HEH0</accession>
<dbReference type="Proteomes" id="UP000011083">
    <property type="component" value="Unassembled WGS sequence"/>
</dbReference>
<feature type="region of interest" description="Disordered" evidence="4">
    <location>
        <begin position="1148"/>
        <end position="1173"/>
    </location>
</feature>
<dbReference type="InterPro" id="IPR036770">
    <property type="entry name" value="Ankyrin_rpt-contain_sf"/>
</dbReference>
<evidence type="ECO:0000313" key="5">
    <source>
        <dbReference type="EMBL" id="ELR22806.1"/>
    </source>
</evidence>
<feature type="repeat" description="ANK" evidence="3">
    <location>
        <begin position="883"/>
        <end position="915"/>
    </location>
</feature>
<dbReference type="EMBL" id="KB007870">
    <property type="protein sequence ID" value="ELR22806.1"/>
    <property type="molecule type" value="Genomic_DNA"/>
</dbReference>
<dbReference type="SMART" id="SM00248">
    <property type="entry name" value="ANK"/>
    <property type="match status" value="10"/>
</dbReference>
<protein>
    <submittedName>
        <fullName evidence="5">Ankyrin repeatcontaining protein</fullName>
    </submittedName>
</protein>
<dbReference type="OrthoDB" id="20727at2759"/>
<feature type="region of interest" description="Disordered" evidence="4">
    <location>
        <begin position="1326"/>
        <end position="1360"/>
    </location>
</feature>
<feature type="compositionally biased region" description="Low complexity" evidence="4">
    <location>
        <begin position="1012"/>
        <end position="1035"/>
    </location>
</feature>
<dbReference type="KEGG" id="acan:ACA1_149960"/>
<dbReference type="VEuPathDB" id="AmoebaDB:ACA1_149960"/>
<organism evidence="5 6">
    <name type="scientific">Acanthamoeba castellanii (strain ATCC 30010 / Neff)</name>
    <dbReference type="NCBI Taxonomy" id="1257118"/>
    <lineage>
        <taxon>Eukaryota</taxon>
        <taxon>Amoebozoa</taxon>
        <taxon>Discosea</taxon>
        <taxon>Longamoebia</taxon>
        <taxon>Centramoebida</taxon>
        <taxon>Acanthamoebidae</taxon>
        <taxon>Acanthamoeba</taxon>
    </lineage>
</organism>
<reference evidence="5 6" key="1">
    <citation type="journal article" date="2013" name="Genome Biol.">
        <title>Genome of Acanthamoeba castellanii highlights extensive lateral gene transfer and early evolution of tyrosine kinase signaling.</title>
        <authorList>
            <person name="Clarke M."/>
            <person name="Lohan A.J."/>
            <person name="Liu B."/>
            <person name="Lagkouvardos I."/>
            <person name="Roy S."/>
            <person name="Zafar N."/>
            <person name="Bertelli C."/>
            <person name="Schilde C."/>
            <person name="Kianianmomeni A."/>
            <person name="Burglin T.R."/>
            <person name="Frech C."/>
            <person name="Turcotte B."/>
            <person name="Kopec K.O."/>
            <person name="Synnott J.M."/>
            <person name="Choo C."/>
            <person name="Paponov I."/>
            <person name="Finkler A."/>
            <person name="Soon Heng Tan C."/>
            <person name="Hutchins A.P."/>
            <person name="Weinmeier T."/>
            <person name="Rattei T."/>
            <person name="Chu J.S."/>
            <person name="Gimenez G."/>
            <person name="Irimia M."/>
            <person name="Rigden D.J."/>
            <person name="Fitzpatrick D.A."/>
            <person name="Lorenzo-Morales J."/>
            <person name="Bateman A."/>
            <person name="Chiu C.H."/>
            <person name="Tang P."/>
            <person name="Hegemann P."/>
            <person name="Fromm H."/>
            <person name="Raoult D."/>
            <person name="Greub G."/>
            <person name="Miranda-Saavedra D."/>
            <person name="Chen N."/>
            <person name="Nash P."/>
            <person name="Ginger M.L."/>
            <person name="Horn M."/>
            <person name="Schaap P."/>
            <person name="Caler L."/>
            <person name="Loftus B."/>
        </authorList>
    </citation>
    <scope>NUCLEOTIDE SEQUENCE [LARGE SCALE GENOMIC DNA]</scope>
    <source>
        <strain evidence="5 6">Neff</strain>
    </source>
</reference>
<dbReference type="Pfam" id="PF00023">
    <property type="entry name" value="Ank"/>
    <property type="match status" value="1"/>
</dbReference>
<dbReference type="STRING" id="1257118.L8HEH0"/>
<feature type="region of interest" description="Disordered" evidence="4">
    <location>
        <begin position="1091"/>
        <end position="1120"/>
    </location>
</feature>
<feature type="repeat" description="ANK" evidence="3">
    <location>
        <begin position="916"/>
        <end position="948"/>
    </location>
</feature>
<keyword evidence="2 3" id="KW-0040">ANK repeat</keyword>
<evidence type="ECO:0000313" key="6">
    <source>
        <dbReference type="Proteomes" id="UP000011083"/>
    </source>
</evidence>
<dbReference type="InterPro" id="IPR051165">
    <property type="entry name" value="Multifunctional_ANK_Repeat"/>
</dbReference>
<name>L8HEH0_ACACF</name>
<feature type="repeat" description="ANK" evidence="3">
    <location>
        <begin position="105"/>
        <end position="137"/>
    </location>
</feature>
<feature type="repeat" description="ANK" evidence="3">
    <location>
        <begin position="247"/>
        <end position="280"/>
    </location>
</feature>
<feature type="region of interest" description="Disordered" evidence="4">
    <location>
        <begin position="801"/>
        <end position="827"/>
    </location>
</feature>
<dbReference type="Pfam" id="PF12796">
    <property type="entry name" value="Ank_2"/>
    <property type="match status" value="1"/>
</dbReference>
<dbReference type="InterPro" id="IPR002110">
    <property type="entry name" value="Ankyrin_rpt"/>
</dbReference>
<dbReference type="PANTHER" id="PTHR24123">
    <property type="entry name" value="ANKYRIN REPEAT-CONTAINING"/>
    <property type="match status" value="1"/>
</dbReference>
<feature type="repeat" description="ANK" evidence="3">
    <location>
        <begin position="540"/>
        <end position="572"/>
    </location>
</feature>
<sequence length="1413" mass="154929">MAKELLESIKKAASIDQAFQAMHGNAAQKAAFLELRPLHALVRSPPITGSFNATMAEKVLSFFANQTPPIIEQESAEHYTPLMQVRADINKEVSWQNTGWFVTRESHTPLRLACKHAQVALTQLLLERGADATKIDTFFSILRNTALSHADKMALGMALLPYTNLTNHWAQLLVDLLNSRALPLFQKLLTLDDKIKEWKFLPNTSQDPLIQLIEAGGEALPEWIDELLRNGHKFDPPIDVNATRSSNGTPVVLLSVVRSRSAAVIKTLIKHGADPNARDESGQDIIDELLAAGADIFAVDPGNTALGYALVYERWDAVDRLLTDANLDEPIQWLLRRPILRSDKEEKDRDRARLIQKRLAAGKKPPRRNYEQENELYELVDDHATCSVKAQEYQRLAGVNSKMLDVRGKTPLLFCVAAGRTALVKRILARRPELSWQTCNIAADWPGLASRYEGMRVDISPAALAALHGQAKAFGLLFKHADGHLDVNAWMEWDRMRQQCIHAFLKDQPGDEDALQALSVLASLGQPVEMGADPLVVDNWGNSPLALAAHAREWDICRQLISAGANINAFYQPPRKGSSPREHKQSLIGILARGIPVAPEHMYELITSSHFDFVYHLLKKLRAENKLQSYLSAQQCKGPLFALTKLKISDSRSKPAQKVLKALFAAVKDYGCTARNERGDTFLTALAREQQTDADSAEDSAKMSQTEFASLTLALIAHGADLAERNVDGDTFFHVVARDYQSTELLKSFLAAIDAERAQRLAQPQTSTSTMAAAAAAAEAQKMEGVEGGEADMDVEFEAAAAATKPESAAAAGEEEKNKLAAQPEEGSLEARVKRALEVRNGRGQTPLLTAVRPYAHAACRNTEVMSLLLALGANPQDREQGTGNTALFYAVMTDNQAGVRKLLELGLDINGVNDKGETPLFVAGRQNLWKMTLFLLLSGANPHAINEAGECVLLASSGFCAAIIHDFVARPRSLSFIVSALFPELVAGLPNHRPAASPTEGATSTSAANEPAIASTTTPTPLPAAMTSSSSSLPQVSITDPGNSSESAKSEDDSKAKEEKNEKGNENEEEQEAEEASKTLLDNFPEILHQLNDGDTTTAGGPASGDGLRKREQNKRQRMNAAVKQVTELLRRVLDALQLYEGALDEADVAPDSGSSGDQGDEQHRRARWERNASLTRLKEQLAGWLRKSEARIPRITRNLSFTTLSEGEMALYLRQWKSLRRQRNQRKRKRGEEVEEDFFAETSSQPQEEWIDVKRPRLEGQGQGEDSDGGDLPMPPLTVPEVESIPLPPPFVLFDDAVPFDALAPLLIRRTRSLVVADAKSAIPDESNSGASYKAPDEDDDDVDDSVDLDDNADKTGVDTGVGLLAEEGYLLDAFLTKVDDVEQSAKLQALFVRSKVTMRRRSGEDDSDGR</sequence>
<dbReference type="PANTHER" id="PTHR24123:SF33">
    <property type="entry name" value="PROTEIN HOS4"/>
    <property type="match status" value="1"/>
</dbReference>
<feature type="region of interest" description="Disordered" evidence="4">
    <location>
        <begin position="1226"/>
        <end position="1279"/>
    </location>
</feature>
<evidence type="ECO:0000256" key="1">
    <source>
        <dbReference type="ARBA" id="ARBA00022737"/>
    </source>
</evidence>
<proteinExistence type="predicted"/>
<dbReference type="Gene3D" id="1.25.40.20">
    <property type="entry name" value="Ankyrin repeat-containing domain"/>
    <property type="match status" value="3"/>
</dbReference>
<keyword evidence="1" id="KW-0677">Repeat</keyword>